<feature type="domain" description="FHA" evidence="2">
    <location>
        <begin position="85"/>
        <end position="139"/>
    </location>
</feature>
<accession>A0ABS4AN22</accession>
<dbReference type="PROSITE" id="PS50006">
    <property type="entry name" value="FHA_DOMAIN"/>
    <property type="match status" value="1"/>
</dbReference>
<evidence type="ECO:0000259" key="2">
    <source>
        <dbReference type="PROSITE" id="PS50006"/>
    </source>
</evidence>
<feature type="domain" description="VWFA" evidence="3">
    <location>
        <begin position="224"/>
        <end position="428"/>
    </location>
</feature>
<feature type="chain" id="PRO_5045128179" evidence="1">
    <location>
        <begin position="22"/>
        <end position="640"/>
    </location>
</feature>
<feature type="signal peptide" evidence="1">
    <location>
        <begin position="1"/>
        <end position="21"/>
    </location>
</feature>
<dbReference type="EMBL" id="JAGIYZ010000002">
    <property type="protein sequence ID" value="MBP0462760.1"/>
    <property type="molecule type" value="Genomic_DNA"/>
</dbReference>
<keyword evidence="5" id="KW-1185">Reference proteome</keyword>
<protein>
    <submittedName>
        <fullName evidence="4">VWA domain-containing protein</fullName>
    </submittedName>
</protein>
<dbReference type="Gene3D" id="3.40.50.410">
    <property type="entry name" value="von Willebrand factor, type A domain"/>
    <property type="match status" value="1"/>
</dbReference>
<name>A0ABS4AN22_9PROT</name>
<dbReference type="CDD" id="cd00198">
    <property type="entry name" value="vWFA"/>
    <property type="match status" value="1"/>
</dbReference>
<organism evidence="4 5">
    <name type="scientific">Roseomonas nitratireducens</name>
    <dbReference type="NCBI Taxonomy" id="2820810"/>
    <lineage>
        <taxon>Bacteria</taxon>
        <taxon>Pseudomonadati</taxon>
        <taxon>Pseudomonadota</taxon>
        <taxon>Alphaproteobacteria</taxon>
        <taxon>Acetobacterales</taxon>
        <taxon>Roseomonadaceae</taxon>
        <taxon>Roseomonas</taxon>
    </lineage>
</organism>
<dbReference type="InterPro" id="IPR002035">
    <property type="entry name" value="VWF_A"/>
</dbReference>
<sequence length="640" mass="69562">MTPRRLLLLASVALLPLAAEAQTADTRAVRPGTRQPLLIPGKTTLFQRVILRPGATLHAQPGAAQGRPLAGFSVAHVYARRDGWIEIGREADGRVDGWVREDRAIDWRHAMVGAFTNPAGRERAMFLRDAASLRGLLTSPQIGPEAAALRAAAGQPGSPVLAMEPETFIDIQRNFYLLPILEAETVQRRDGTQMRMLEVISAPAELRQAPQQADPARLRDFRGAIVFVVDTTISMQPYIDRTRDAIRRIVGRIGDTAVRDNFRFGMVAYRADISARPQLEYVTRLVAAPDLSRPPAAILPALEGVRAATVSTEQFDEDAIAGLRVGLDQVDWPQFGGRYMVLITDAGALDATDPKSQTRLGIPEIRALADARGVALFTIHLLTPEGRANHAQARAQYTELTRAGAAGSLYFPVEGGSPQAFERVVNGLTNALFRQVADTVGRPVGGVEPARTPEAERIAQQVEIVATAMRLAYLGREGGTTAPDVVRSFVTDRDLADPTLAALDVRVLLTRNQLSDLSQALTRILDAGLAGRTDPRSFFGQLRAAFAATARDPQRLGNLARVGQALGEYLDGLPYQSQVMELTEQEWLAMGAAAQRELINGIEAKLRLYQEFAARPDLWVTLDGRPGGEAFFPVPLEALP</sequence>
<gene>
    <name evidence="4" type="ORF">J5Y09_02445</name>
</gene>
<dbReference type="InterPro" id="IPR036465">
    <property type="entry name" value="vWFA_dom_sf"/>
</dbReference>
<evidence type="ECO:0000256" key="1">
    <source>
        <dbReference type="SAM" id="SignalP"/>
    </source>
</evidence>
<dbReference type="RefSeq" id="WP_209350166.1">
    <property type="nucleotide sequence ID" value="NZ_JAGIYZ010000002.1"/>
</dbReference>
<comment type="caution">
    <text evidence="4">The sequence shown here is derived from an EMBL/GenBank/DDBJ whole genome shotgun (WGS) entry which is preliminary data.</text>
</comment>
<dbReference type="Proteomes" id="UP000680815">
    <property type="component" value="Unassembled WGS sequence"/>
</dbReference>
<dbReference type="InterPro" id="IPR000253">
    <property type="entry name" value="FHA_dom"/>
</dbReference>
<proteinExistence type="predicted"/>
<reference evidence="4 5" key="1">
    <citation type="submission" date="2021-03" db="EMBL/GenBank/DDBJ databases">
        <authorList>
            <person name="So Y."/>
        </authorList>
    </citation>
    <scope>NUCLEOTIDE SEQUENCE [LARGE SCALE GENOMIC DNA]</scope>
    <source>
        <strain evidence="4 5">PWR1</strain>
    </source>
</reference>
<evidence type="ECO:0000313" key="5">
    <source>
        <dbReference type="Proteomes" id="UP000680815"/>
    </source>
</evidence>
<dbReference type="PROSITE" id="PS50234">
    <property type="entry name" value="VWFA"/>
    <property type="match status" value="1"/>
</dbReference>
<dbReference type="SUPFAM" id="SSF53300">
    <property type="entry name" value="vWA-like"/>
    <property type="match status" value="1"/>
</dbReference>
<evidence type="ECO:0000259" key="3">
    <source>
        <dbReference type="PROSITE" id="PS50234"/>
    </source>
</evidence>
<keyword evidence="1" id="KW-0732">Signal</keyword>
<evidence type="ECO:0000313" key="4">
    <source>
        <dbReference type="EMBL" id="MBP0462760.1"/>
    </source>
</evidence>